<dbReference type="AlphaFoldDB" id="A0A123SUH9"/>
<keyword evidence="1" id="KW-0472">Membrane</keyword>
<proteinExistence type="predicted"/>
<protein>
    <submittedName>
        <fullName evidence="2">Uncharacterized protein</fullName>
    </submittedName>
</protein>
<dbReference type="Proteomes" id="UP000072003">
    <property type="component" value="Unassembled WGS sequence"/>
</dbReference>
<dbReference type="RefSeq" id="WP_044670522.1">
    <property type="nucleotide sequence ID" value="NZ_CEDC01000007.1"/>
</dbReference>
<feature type="transmembrane region" description="Helical" evidence="1">
    <location>
        <begin position="54"/>
        <end position="73"/>
    </location>
</feature>
<evidence type="ECO:0000313" key="3">
    <source>
        <dbReference type="Proteomes" id="UP000072003"/>
    </source>
</evidence>
<evidence type="ECO:0000256" key="1">
    <source>
        <dbReference type="SAM" id="Phobius"/>
    </source>
</evidence>
<evidence type="ECO:0000313" key="2">
    <source>
        <dbReference type="EMBL" id="CYU23195.1"/>
    </source>
</evidence>
<sequence length="210" mass="23641">MFNENVSFRFKLNYFLSSFALSYLFLLIIMYIQAAERTGRMVPMFCPILTARKITFFTLFLLFSVSLYSLSYIKKKIEESTQYSIINGQNGGKIGLTYNKGSREFILGVLLPVVTTISVPETPITGLVGVILLQIILGYFFLHSNELFVNVPLIMAGYSLVLGKYGHKELLLFVKNSQLNSLLGKNVRFIYLGNVEEGNLGIAGEECIDE</sequence>
<accession>A0A123SUH9</accession>
<feature type="transmembrane region" description="Helical" evidence="1">
    <location>
        <begin position="147"/>
        <end position="165"/>
    </location>
</feature>
<reference evidence="2 3" key="1">
    <citation type="submission" date="2016-02" db="EMBL/GenBank/DDBJ databases">
        <authorList>
            <consortium name="Pathogen Informatics"/>
        </authorList>
    </citation>
    <scope>NUCLEOTIDE SEQUENCE [LARGE SCALE GENOMIC DNA]</scope>
    <source>
        <strain evidence="2 3">LSS100</strain>
    </source>
</reference>
<dbReference type="EMBL" id="FIFN01000017">
    <property type="protein sequence ID" value="CYU23195.1"/>
    <property type="molecule type" value="Genomic_DNA"/>
</dbReference>
<feature type="transmembrane region" description="Helical" evidence="1">
    <location>
        <begin position="124"/>
        <end position="141"/>
    </location>
</feature>
<keyword evidence="1" id="KW-1133">Transmembrane helix</keyword>
<feature type="transmembrane region" description="Helical" evidence="1">
    <location>
        <begin position="12"/>
        <end position="34"/>
    </location>
</feature>
<gene>
    <name evidence="2" type="ORF">ERS132462_01558</name>
</gene>
<organism evidence="2 3">
    <name type="scientific">Streptococcus suis</name>
    <dbReference type="NCBI Taxonomy" id="1307"/>
    <lineage>
        <taxon>Bacteria</taxon>
        <taxon>Bacillati</taxon>
        <taxon>Bacillota</taxon>
        <taxon>Bacilli</taxon>
        <taxon>Lactobacillales</taxon>
        <taxon>Streptococcaceae</taxon>
        <taxon>Streptococcus</taxon>
    </lineage>
</organism>
<name>A0A123SUH9_STRSU</name>
<keyword evidence="1" id="KW-0812">Transmembrane</keyword>